<keyword evidence="1" id="KW-0812">Transmembrane</keyword>
<reference evidence="2 3" key="1">
    <citation type="journal article" date="2019" name="Int. J. Syst. Evol. Microbiol.">
        <title>The Global Catalogue of Microorganisms (GCM) 10K type strain sequencing project: providing services to taxonomists for standard genome sequencing and annotation.</title>
        <authorList>
            <consortium name="The Broad Institute Genomics Platform"/>
            <consortium name="The Broad Institute Genome Sequencing Center for Infectious Disease"/>
            <person name="Wu L."/>
            <person name="Ma J."/>
        </authorList>
    </citation>
    <scope>NUCLEOTIDE SEQUENCE [LARGE SCALE GENOMIC DNA]</scope>
    <source>
        <strain evidence="2 3">CGMCC 1.12125</strain>
    </source>
</reference>
<evidence type="ECO:0000313" key="3">
    <source>
        <dbReference type="Proteomes" id="UP001597119"/>
    </source>
</evidence>
<protein>
    <submittedName>
        <fullName evidence="2">Uncharacterized protein</fullName>
    </submittedName>
</protein>
<evidence type="ECO:0000256" key="1">
    <source>
        <dbReference type="SAM" id="Phobius"/>
    </source>
</evidence>
<comment type="caution">
    <text evidence="2">The sequence shown here is derived from an EMBL/GenBank/DDBJ whole genome shotgun (WGS) entry which is preliminary data.</text>
</comment>
<proteinExistence type="predicted"/>
<name>A0ABD6CC83_9EURY</name>
<dbReference type="AlphaFoldDB" id="A0ABD6CC83"/>
<dbReference type="RefSeq" id="WP_247374732.1">
    <property type="nucleotide sequence ID" value="NZ_JALLGV010000001.1"/>
</dbReference>
<accession>A0ABD6CC83</accession>
<keyword evidence="1" id="KW-0472">Membrane</keyword>
<evidence type="ECO:0000313" key="2">
    <source>
        <dbReference type="EMBL" id="MFD1587170.1"/>
    </source>
</evidence>
<keyword evidence="1" id="KW-1133">Transmembrane helix</keyword>
<organism evidence="2 3">
    <name type="scientific">Halorientalis brevis</name>
    <dbReference type="NCBI Taxonomy" id="1126241"/>
    <lineage>
        <taxon>Archaea</taxon>
        <taxon>Methanobacteriati</taxon>
        <taxon>Methanobacteriota</taxon>
        <taxon>Stenosarchaea group</taxon>
        <taxon>Halobacteria</taxon>
        <taxon>Halobacteriales</taxon>
        <taxon>Haloarculaceae</taxon>
        <taxon>Halorientalis</taxon>
    </lineage>
</organism>
<dbReference type="EMBL" id="JBHUDJ010000003">
    <property type="protein sequence ID" value="MFD1587170.1"/>
    <property type="molecule type" value="Genomic_DNA"/>
</dbReference>
<dbReference type="Proteomes" id="UP001597119">
    <property type="component" value="Unassembled WGS sequence"/>
</dbReference>
<keyword evidence="3" id="KW-1185">Reference proteome</keyword>
<feature type="transmembrane region" description="Helical" evidence="1">
    <location>
        <begin position="22"/>
        <end position="43"/>
    </location>
</feature>
<gene>
    <name evidence="2" type="ORF">ACFR9U_09255</name>
</gene>
<sequence length="53" mass="5894">MISPFILHAGQPTQLHLFLDSVLGVALGLTVVVLYYLFLRFYVSPDGRGQSSR</sequence>